<evidence type="ECO:0008006" key="8">
    <source>
        <dbReference type="Google" id="ProtNLM"/>
    </source>
</evidence>
<dbReference type="InterPro" id="IPR036388">
    <property type="entry name" value="WH-like_DNA-bd_sf"/>
</dbReference>
<dbReference type="RefSeq" id="WP_052556822.1">
    <property type="nucleotide sequence ID" value="NZ_JMCC02000115.1"/>
</dbReference>
<dbReference type="EMBL" id="JMCC02000115">
    <property type="protein sequence ID" value="KIG12861.1"/>
    <property type="molecule type" value="Genomic_DNA"/>
</dbReference>
<organism evidence="6 7">
    <name type="scientific">Enhygromyxa salina</name>
    <dbReference type="NCBI Taxonomy" id="215803"/>
    <lineage>
        <taxon>Bacteria</taxon>
        <taxon>Pseudomonadati</taxon>
        <taxon>Myxococcota</taxon>
        <taxon>Polyangia</taxon>
        <taxon>Nannocystales</taxon>
        <taxon>Nannocystaceae</taxon>
        <taxon>Enhygromyxa</taxon>
    </lineage>
</organism>
<gene>
    <name evidence="6" type="ORF">DB30_00928</name>
</gene>
<dbReference type="InterPro" id="IPR039425">
    <property type="entry name" value="RNA_pol_sigma-70-like"/>
</dbReference>
<keyword evidence="3" id="KW-0731">Sigma factor</keyword>
<name>A0A0C2CNQ7_9BACT</name>
<evidence type="ECO:0000313" key="7">
    <source>
        <dbReference type="Proteomes" id="UP000031599"/>
    </source>
</evidence>
<dbReference type="InterPro" id="IPR013325">
    <property type="entry name" value="RNA_pol_sigma_r2"/>
</dbReference>
<keyword evidence="4" id="KW-0238">DNA-binding</keyword>
<evidence type="ECO:0000313" key="6">
    <source>
        <dbReference type="EMBL" id="KIG12861.1"/>
    </source>
</evidence>
<proteinExistence type="inferred from homology"/>
<dbReference type="AlphaFoldDB" id="A0A0C2CNQ7"/>
<evidence type="ECO:0000256" key="3">
    <source>
        <dbReference type="ARBA" id="ARBA00023082"/>
    </source>
</evidence>
<comment type="caution">
    <text evidence="6">The sequence shown here is derived from an EMBL/GenBank/DDBJ whole genome shotgun (WGS) entry which is preliminary data.</text>
</comment>
<evidence type="ECO:0000256" key="4">
    <source>
        <dbReference type="ARBA" id="ARBA00023125"/>
    </source>
</evidence>
<dbReference type="PANTHER" id="PTHR43133">
    <property type="entry name" value="RNA POLYMERASE ECF-TYPE SIGMA FACTO"/>
    <property type="match status" value="1"/>
</dbReference>
<dbReference type="NCBIfam" id="TIGR02937">
    <property type="entry name" value="sigma70-ECF"/>
    <property type="match status" value="1"/>
</dbReference>
<dbReference type="InterPro" id="IPR013324">
    <property type="entry name" value="RNA_pol_sigma_r3/r4-like"/>
</dbReference>
<dbReference type="Proteomes" id="UP000031599">
    <property type="component" value="Unassembled WGS sequence"/>
</dbReference>
<dbReference type="SUPFAM" id="SSF88659">
    <property type="entry name" value="Sigma3 and sigma4 domains of RNA polymerase sigma factors"/>
    <property type="match status" value="1"/>
</dbReference>
<dbReference type="GO" id="GO:0003677">
    <property type="term" value="F:DNA binding"/>
    <property type="evidence" value="ECO:0007669"/>
    <property type="project" value="UniProtKB-KW"/>
</dbReference>
<keyword evidence="2" id="KW-0805">Transcription regulation</keyword>
<dbReference type="PANTHER" id="PTHR43133:SF8">
    <property type="entry name" value="RNA POLYMERASE SIGMA FACTOR HI_1459-RELATED"/>
    <property type="match status" value="1"/>
</dbReference>
<protein>
    <recommendedName>
        <fullName evidence="8">RNA polymerase sigma factor</fullName>
    </recommendedName>
</protein>
<comment type="similarity">
    <text evidence="1">Belongs to the sigma-70 factor family. ECF subfamily.</text>
</comment>
<dbReference type="GO" id="GO:0006352">
    <property type="term" value="P:DNA-templated transcription initiation"/>
    <property type="evidence" value="ECO:0007669"/>
    <property type="project" value="InterPro"/>
</dbReference>
<dbReference type="SUPFAM" id="SSF88946">
    <property type="entry name" value="Sigma2 domain of RNA polymerase sigma factors"/>
    <property type="match status" value="1"/>
</dbReference>
<evidence type="ECO:0000256" key="1">
    <source>
        <dbReference type="ARBA" id="ARBA00010641"/>
    </source>
</evidence>
<dbReference type="InterPro" id="IPR014284">
    <property type="entry name" value="RNA_pol_sigma-70_dom"/>
</dbReference>
<dbReference type="Gene3D" id="1.10.1740.10">
    <property type="match status" value="1"/>
</dbReference>
<sequence>MLDHNKLRAGDPATTRACHGIIEACLRRYIKDESRIREVAQSTFAEAMQKLRDGAAPRRERMVSWLLNCASNALRRELTQIRRQVDNFESRMHSPATPAAIDLLEAKAELARIEQLLELCSKHDRDVLFAKARGDSVEEIAAELGTTPAAVRSSVARTRQRLRLTTTPDEQRRRLKYLARRAIQQHPSRWGPTPESSR</sequence>
<keyword evidence="5" id="KW-0804">Transcription</keyword>
<dbReference type="GO" id="GO:0016987">
    <property type="term" value="F:sigma factor activity"/>
    <property type="evidence" value="ECO:0007669"/>
    <property type="project" value="UniProtKB-KW"/>
</dbReference>
<accession>A0A0C2CNQ7</accession>
<dbReference type="Gene3D" id="1.10.10.10">
    <property type="entry name" value="Winged helix-like DNA-binding domain superfamily/Winged helix DNA-binding domain"/>
    <property type="match status" value="1"/>
</dbReference>
<reference evidence="6 7" key="1">
    <citation type="submission" date="2014-12" db="EMBL/GenBank/DDBJ databases">
        <title>Genome assembly of Enhygromyxa salina DSM 15201.</title>
        <authorList>
            <person name="Sharma G."/>
            <person name="Subramanian S."/>
        </authorList>
    </citation>
    <scope>NUCLEOTIDE SEQUENCE [LARGE SCALE GENOMIC DNA]</scope>
    <source>
        <strain evidence="6 7">DSM 15201</strain>
    </source>
</reference>
<evidence type="ECO:0000256" key="2">
    <source>
        <dbReference type="ARBA" id="ARBA00023015"/>
    </source>
</evidence>
<evidence type="ECO:0000256" key="5">
    <source>
        <dbReference type="ARBA" id="ARBA00023163"/>
    </source>
</evidence>